<keyword evidence="1" id="KW-0067">ATP-binding</keyword>
<organism evidence="2 3">
    <name type="scientific">Candidatus Syntropharchaeum caldarium</name>
    <dbReference type="NCBI Taxonomy" id="1838285"/>
    <lineage>
        <taxon>Archaea</taxon>
        <taxon>Methanobacteriati</taxon>
        <taxon>Methanobacteriota</taxon>
        <taxon>Stenosarchaea group</taxon>
        <taxon>Methanomicrobia</taxon>
        <taxon>Methanosarcinales</taxon>
        <taxon>ANME-2 cluster</taxon>
        <taxon>Candidatus Syntropharchaeum</taxon>
    </lineage>
</organism>
<dbReference type="EMBL" id="LYOS01000001">
    <property type="protein sequence ID" value="OFV68596.1"/>
    <property type="molecule type" value="Genomic_DNA"/>
</dbReference>
<name>A0A1F2PD74_9EURY</name>
<dbReference type="HAMAP" id="MF_00122">
    <property type="entry name" value="GatC"/>
    <property type="match status" value="1"/>
</dbReference>
<comment type="catalytic activity">
    <reaction evidence="1">
        <text>L-aspartyl-tRNA(Asn) + L-glutamine + ATP + H2O = L-asparaginyl-tRNA(Asn) + L-glutamate + ADP + phosphate + 2 H(+)</text>
        <dbReference type="Rhea" id="RHEA:14513"/>
        <dbReference type="Rhea" id="RHEA-COMP:9674"/>
        <dbReference type="Rhea" id="RHEA-COMP:9677"/>
        <dbReference type="ChEBI" id="CHEBI:15377"/>
        <dbReference type="ChEBI" id="CHEBI:15378"/>
        <dbReference type="ChEBI" id="CHEBI:29985"/>
        <dbReference type="ChEBI" id="CHEBI:30616"/>
        <dbReference type="ChEBI" id="CHEBI:43474"/>
        <dbReference type="ChEBI" id="CHEBI:58359"/>
        <dbReference type="ChEBI" id="CHEBI:78515"/>
        <dbReference type="ChEBI" id="CHEBI:78516"/>
        <dbReference type="ChEBI" id="CHEBI:456216"/>
    </reaction>
</comment>
<dbReference type="NCBIfam" id="TIGR00135">
    <property type="entry name" value="gatC"/>
    <property type="match status" value="1"/>
</dbReference>
<evidence type="ECO:0000313" key="2">
    <source>
        <dbReference type="EMBL" id="OFV68596.1"/>
    </source>
</evidence>
<evidence type="ECO:0000313" key="3">
    <source>
        <dbReference type="Proteomes" id="UP000186940"/>
    </source>
</evidence>
<comment type="function">
    <text evidence="1">Allows the formation of correctly charged Asn-tRNA(Asn) or Gln-tRNA(Gln) through the transamidation of misacylated Asp-tRNA(Asn) or Glu-tRNA(Gln) in organisms which lack either or both of asparaginyl-tRNA or glutaminyl-tRNA synthetases. The reaction takes place in the presence of glutamine and ATP through an activated phospho-Asp-tRNA(Asn) or phospho-Glu-tRNA(Gln).</text>
</comment>
<comment type="caution">
    <text evidence="2">The sequence shown here is derived from an EMBL/GenBank/DDBJ whole genome shotgun (WGS) entry which is preliminary data.</text>
</comment>
<sequence length="83" mass="9609">MGWLSRIKIESDDAERLAKELDTILDYFQVLDNVDSDLAPLHHVLELSNVFRDDEITESLTADEALSNTKMRENGYFRVPRIL</sequence>
<dbReference type="SUPFAM" id="SSF141000">
    <property type="entry name" value="Glu-tRNAGln amidotransferase C subunit"/>
    <property type="match status" value="1"/>
</dbReference>
<dbReference type="PANTHER" id="PTHR15004">
    <property type="entry name" value="GLUTAMYL-TRNA(GLN) AMIDOTRANSFERASE SUBUNIT C, MITOCHONDRIAL"/>
    <property type="match status" value="1"/>
</dbReference>
<dbReference type="AlphaFoldDB" id="A0A1F2PD74"/>
<keyword evidence="1" id="KW-0648">Protein biosynthesis</keyword>
<dbReference type="GO" id="GO:0006412">
    <property type="term" value="P:translation"/>
    <property type="evidence" value="ECO:0007669"/>
    <property type="project" value="UniProtKB-UniRule"/>
</dbReference>
<protein>
    <recommendedName>
        <fullName evidence="1">Aspartyl/glutamyl-tRNA(Asn/Gln) amidotransferase subunit C</fullName>
        <shortName evidence="1">Asp/Glu-ADT subunit C</shortName>
        <ecNumber evidence="1">6.3.5.-</ecNumber>
    </recommendedName>
</protein>
<comment type="subunit">
    <text evidence="1">Heterotrimer of A, B and C subunits.</text>
</comment>
<dbReference type="PANTHER" id="PTHR15004:SF0">
    <property type="entry name" value="GLUTAMYL-TRNA(GLN) AMIDOTRANSFERASE SUBUNIT C, MITOCHONDRIAL"/>
    <property type="match status" value="1"/>
</dbReference>
<dbReference type="STRING" id="1838285.SCAL_000272"/>
<comment type="catalytic activity">
    <reaction evidence="1">
        <text>L-glutamyl-tRNA(Gln) + L-glutamine + ATP + H2O = L-glutaminyl-tRNA(Gln) + L-glutamate + ADP + phosphate + H(+)</text>
        <dbReference type="Rhea" id="RHEA:17521"/>
        <dbReference type="Rhea" id="RHEA-COMP:9681"/>
        <dbReference type="Rhea" id="RHEA-COMP:9684"/>
        <dbReference type="ChEBI" id="CHEBI:15377"/>
        <dbReference type="ChEBI" id="CHEBI:15378"/>
        <dbReference type="ChEBI" id="CHEBI:29985"/>
        <dbReference type="ChEBI" id="CHEBI:30616"/>
        <dbReference type="ChEBI" id="CHEBI:43474"/>
        <dbReference type="ChEBI" id="CHEBI:58359"/>
        <dbReference type="ChEBI" id="CHEBI:78520"/>
        <dbReference type="ChEBI" id="CHEBI:78521"/>
        <dbReference type="ChEBI" id="CHEBI:456216"/>
    </reaction>
</comment>
<dbReference type="GO" id="GO:0050566">
    <property type="term" value="F:asparaginyl-tRNA synthase (glutamine-hydrolyzing) activity"/>
    <property type="evidence" value="ECO:0007669"/>
    <property type="project" value="RHEA"/>
</dbReference>
<dbReference type="Pfam" id="PF02686">
    <property type="entry name" value="GatC"/>
    <property type="match status" value="1"/>
</dbReference>
<dbReference type="GO" id="GO:0016740">
    <property type="term" value="F:transferase activity"/>
    <property type="evidence" value="ECO:0007669"/>
    <property type="project" value="UniProtKB-KW"/>
</dbReference>
<dbReference type="GO" id="GO:0050567">
    <property type="term" value="F:glutaminyl-tRNA synthase (glutamine-hydrolyzing) activity"/>
    <property type="evidence" value="ECO:0007669"/>
    <property type="project" value="UniProtKB-UniRule"/>
</dbReference>
<dbReference type="InterPro" id="IPR003837">
    <property type="entry name" value="GatC"/>
</dbReference>
<dbReference type="InterPro" id="IPR036113">
    <property type="entry name" value="Asp/Glu-ADT_sf_sub_c"/>
</dbReference>
<dbReference type="Gene3D" id="1.10.20.60">
    <property type="entry name" value="Glu-tRNAGln amidotransferase C subunit, N-terminal domain"/>
    <property type="match status" value="1"/>
</dbReference>
<dbReference type="GO" id="GO:0005524">
    <property type="term" value="F:ATP binding"/>
    <property type="evidence" value="ECO:0007669"/>
    <property type="project" value="UniProtKB-KW"/>
</dbReference>
<dbReference type="EC" id="6.3.5.-" evidence="1"/>
<accession>A0A1F2PD74</accession>
<dbReference type="GO" id="GO:0070681">
    <property type="term" value="P:glutaminyl-tRNAGln biosynthesis via transamidation"/>
    <property type="evidence" value="ECO:0007669"/>
    <property type="project" value="TreeGrafter"/>
</dbReference>
<keyword evidence="1" id="KW-0547">Nucleotide-binding</keyword>
<keyword evidence="3" id="KW-1185">Reference proteome</keyword>
<dbReference type="GO" id="GO:0006450">
    <property type="term" value="P:regulation of translational fidelity"/>
    <property type="evidence" value="ECO:0007669"/>
    <property type="project" value="InterPro"/>
</dbReference>
<reference evidence="2" key="1">
    <citation type="submission" date="2016-05" db="EMBL/GenBank/DDBJ databases">
        <title>Microbial consortia oxidize butane by reversing methanogenesis.</title>
        <authorList>
            <person name="Laso-Perez R."/>
            <person name="Richter M."/>
            <person name="Wegener G."/>
            <person name="Musat F."/>
        </authorList>
    </citation>
    <scope>NUCLEOTIDE SEQUENCE [LARGE SCALE GENOMIC DNA]</scope>
    <source>
        <strain evidence="2">BOX2</strain>
    </source>
</reference>
<comment type="similarity">
    <text evidence="1">Belongs to the GatC family.</text>
</comment>
<evidence type="ECO:0000256" key="1">
    <source>
        <dbReference type="HAMAP-Rule" id="MF_00122"/>
    </source>
</evidence>
<keyword evidence="1 2" id="KW-0436">Ligase</keyword>
<gene>
    <name evidence="1" type="primary">gatC</name>
    <name evidence="2" type="ORF">SCAL_000272</name>
</gene>
<proteinExistence type="inferred from homology"/>
<dbReference type="Proteomes" id="UP000186940">
    <property type="component" value="Unassembled WGS sequence"/>
</dbReference>